<evidence type="ECO:0000313" key="7">
    <source>
        <dbReference type="EMBL" id="MBJ6122923.1"/>
    </source>
</evidence>
<comment type="caution">
    <text evidence="7">The sequence shown here is derived from an EMBL/GenBank/DDBJ whole genome shotgun (WGS) entry which is preliminary data.</text>
</comment>
<accession>A0ABS0XSA9</accession>
<evidence type="ECO:0000256" key="1">
    <source>
        <dbReference type="ARBA" id="ARBA00004442"/>
    </source>
</evidence>
<feature type="chain" id="PRO_5045322522" evidence="6">
    <location>
        <begin position="24"/>
        <end position="264"/>
    </location>
</feature>
<dbReference type="RefSeq" id="WP_199039371.1">
    <property type="nucleotide sequence ID" value="NZ_JAELXS010000008.1"/>
</dbReference>
<feature type="signal peptide" evidence="6">
    <location>
        <begin position="1"/>
        <end position="23"/>
    </location>
</feature>
<name>A0ABS0XSA9_9SPHN</name>
<evidence type="ECO:0000313" key="8">
    <source>
        <dbReference type="Proteomes" id="UP000640426"/>
    </source>
</evidence>
<reference evidence="8" key="1">
    <citation type="submission" date="2020-12" db="EMBL/GenBank/DDBJ databases">
        <title>Hymenobacter sp.</title>
        <authorList>
            <person name="Kim M.K."/>
        </authorList>
    </citation>
    <scope>NUCLEOTIDE SEQUENCE [LARGE SCALE GENOMIC DNA]</scope>
    <source>
        <strain evidence="8">BT553</strain>
    </source>
</reference>
<dbReference type="Pfam" id="PF06629">
    <property type="entry name" value="MipA"/>
    <property type="match status" value="1"/>
</dbReference>
<keyword evidence="3 6" id="KW-0732">Signal</keyword>
<keyword evidence="8" id="KW-1185">Reference proteome</keyword>
<evidence type="ECO:0000256" key="2">
    <source>
        <dbReference type="ARBA" id="ARBA00005722"/>
    </source>
</evidence>
<keyword evidence="4" id="KW-0472">Membrane</keyword>
<keyword evidence="5" id="KW-0998">Cell outer membrane</keyword>
<dbReference type="PANTHER" id="PTHR38776:SF1">
    <property type="entry name" value="MLTA-INTERACTING PROTEIN-RELATED"/>
    <property type="match status" value="1"/>
</dbReference>
<dbReference type="InterPro" id="IPR010583">
    <property type="entry name" value="MipA"/>
</dbReference>
<organism evidence="7 8">
    <name type="scientific">Sphingomonas mollis</name>
    <dbReference type="NCBI Taxonomy" id="2795726"/>
    <lineage>
        <taxon>Bacteria</taxon>
        <taxon>Pseudomonadati</taxon>
        <taxon>Pseudomonadota</taxon>
        <taxon>Alphaproteobacteria</taxon>
        <taxon>Sphingomonadales</taxon>
        <taxon>Sphingomonadaceae</taxon>
        <taxon>Sphingomonas</taxon>
    </lineage>
</organism>
<dbReference type="EMBL" id="JAELXS010000008">
    <property type="protein sequence ID" value="MBJ6122923.1"/>
    <property type="molecule type" value="Genomic_DNA"/>
</dbReference>
<proteinExistence type="inferred from homology"/>
<gene>
    <name evidence="7" type="ORF">JAO74_14080</name>
</gene>
<protein>
    <submittedName>
        <fullName evidence="7">MipA/OmpV family protein</fullName>
    </submittedName>
</protein>
<sequence>MKTIATIAVFLTAIGLTAVPAAAQDDRPRRTRVVLGPQLTPSFPGADRVSVRPFIDVSRVRGDDVFAFEAPDESAGSALFRRGRFAIGPAIGFEGRRGRRDVRAGLDTVGFTVEPGGFVQWQATDAIRLRAELRKGLGGHKGWIGNVGADYVVRDRDDWLVSLGPRATLGDRRYHRAYFGVTPPASTASGLPAFDAGGGLQAVGVTAGALRQMGPRWGLMGYAKYDRLVSDAARSPIVRADGSRNQLSGGLALMWTFGPLPAGR</sequence>
<evidence type="ECO:0000256" key="6">
    <source>
        <dbReference type="SAM" id="SignalP"/>
    </source>
</evidence>
<evidence type="ECO:0000256" key="4">
    <source>
        <dbReference type="ARBA" id="ARBA00023136"/>
    </source>
</evidence>
<dbReference type="PANTHER" id="PTHR38776">
    <property type="entry name" value="MLTA-INTERACTING PROTEIN-RELATED"/>
    <property type="match status" value="1"/>
</dbReference>
<comment type="subcellular location">
    <subcellularLocation>
        <location evidence="1">Cell outer membrane</location>
    </subcellularLocation>
</comment>
<evidence type="ECO:0000256" key="5">
    <source>
        <dbReference type="ARBA" id="ARBA00023237"/>
    </source>
</evidence>
<evidence type="ECO:0000256" key="3">
    <source>
        <dbReference type="ARBA" id="ARBA00022729"/>
    </source>
</evidence>
<dbReference type="Proteomes" id="UP000640426">
    <property type="component" value="Unassembled WGS sequence"/>
</dbReference>
<comment type="similarity">
    <text evidence="2">Belongs to the MipA/OmpV family.</text>
</comment>